<dbReference type="EMBL" id="CP022603">
    <property type="protein sequence ID" value="ASV84699.1"/>
    <property type="molecule type" value="Genomic_DNA"/>
</dbReference>
<evidence type="ECO:0000313" key="2">
    <source>
        <dbReference type="Proteomes" id="UP000215256"/>
    </source>
</evidence>
<proteinExistence type="predicted"/>
<protein>
    <submittedName>
        <fullName evidence="1">Uncharacterized protein</fullName>
    </submittedName>
</protein>
<name>A0A248UEF3_9HYPH</name>
<dbReference type="KEGG" id="och:CES85_5495"/>
<gene>
    <name evidence="1" type="ORF">CES85_5495</name>
</gene>
<evidence type="ECO:0000313" key="1">
    <source>
        <dbReference type="EMBL" id="ASV84699.1"/>
    </source>
</evidence>
<reference evidence="1 2" key="1">
    <citation type="submission" date="2017-07" db="EMBL/GenBank/DDBJ databases">
        <title>Phylogenetic study on the rhizospheric bacterium Ochrobactrum sp. A44.</title>
        <authorList>
            <person name="Krzyzanowska D.M."/>
            <person name="Ossowicki A."/>
            <person name="Rajewska M."/>
            <person name="Maciag T."/>
            <person name="Kaczynski Z."/>
            <person name="Czerwicka M."/>
            <person name="Jafra S."/>
        </authorList>
    </citation>
    <scope>NUCLEOTIDE SEQUENCE [LARGE SCALE GENOMIC DNA]</scope>
    <source>
        <strain evidence="1 2">A44</strain>
    </source>
</reference>
<dbReference type="AlphaFoldDB" id="A0A248UEF3"/>
<organism evidence="1 2">
    <name type="scientific">Ochrobactrum quorumnocens</name>
    <dbReference type="NCBI Taxonomy" id="271865"/>
    <lineage>
        <taxon>Bacteria</taxon>
        <taxon>Pseudomonadati</taxon>
        <taxon>Pseudomonadota</taxon>
        <taxon>Alphaproteobacteria</taxon>
        <taxon>Hyphomicrobiales</taxon>
        <taxon>Brucellaceae</taxon>
        <taxon>Brucella/Ochrobactrum group</taxon>
        <taxon>Ochrobactrum</taxon>
    </lineage>
</organism>
<dbReference type="Proteomes" id="UP000215256">
    <property type="component" value="Chromosome 2"/>
</dbReference>
<sequence>MKYAVFLSLNAIFLEVHISNLLVYQKVAQSNLAVKRFQQKCEAVVRWIMRKNK</sequence>
<accession>A0A248UEF3</accession>